<organism evidence="2 3">
    <name type="scientific">Sphingorhabdus lacus</name>
    <dbReference type="NCBI Taxonomy" id="392610"/>
    <lineage>
        <taxon>Bacteria</taxon>
        <taxon>Pseudomonadati</taxon>
        <taxon>Pseudomonadota</taxon>
        <taxon>Alphaproteobacteria</taxon>
        <taxon>Sphingomonadales</taxon>
        <taxon>Sphingomonadaceae</taxon>
        <taxon>Sphingorhabdus</taxon>
    </lineage>
</organism>
<dbReference type="OrthoDB" id="249225at2"/>
<sequence>MRRMISFPCGTDNLVGTLDEGTRDVGLLIVSGGNEIRSGAFGGQAALAAHMADAGYTTFRYDRRGIGESEGQNAGFEESADDIAAALAAFRQSAPQVKRIIAFGNCDAATALALFHHSNAIDGLILANPWIIEATPANDEQPAAPSATAIRARYWARLKNPRSLLDLLSGKVDLRKLATGLVSASRKEPVSGLAVRLAKSLAKSTVPTHLLIARHDTTAMAFMGAWHSAEFADARALAHIQMDQFDTASHGFADDASRRWLYDNIHKTLQKV</sequence>
<evidence type="ECO:0000313" key="3">
    <source>
        <dbReference type="Proteomes" id="UP000428803"/>
    </source>
</evidence>
<dbReference type="InterPro" id="IPR029058">
    <property type="entry name" value="AB_hydrolase_fold"/>
</dbReference>
<dbReference type="NCBIfam" id="TIGR03100">
    <property type="entry name" value="hydr1_PEP"/>
    <property type="match status" value="1"/>
</dbReference>
<accession>A0A6I6L961</accession>
<gene>
    <name evidence="2" type="ORF">EUU25_09775</name>
</gene>
<dbReference type="AlphaFoldDB" id="A0A6I6L961"/>
<dbReference type="GO" id="GO:0016787">
    <property type="term" value="F:hydrolase activity"/>
    <property type="evidence" value="ECO:0007669"/>
    <property type="project" value="UniProtKB-KW"/>
</dbReference>
<keyword evidence="2" id="KW-0378">Hydrolase</keyword>
<dbReference type="Gene3D" id="3.40.50.1820">
    <property type="entry name" value="alpha/beta hydrolase"/>
    <property type="match status" value="1"/>
</dbReference>
<dbReference type="SUPFAM" id="SSF53474">
    <property type="entry name" value="alpha/beta-Hydrolases"/>
    <property type="match status" value="1"/>
</dbReference>
<dbReference type="Proteomes" id="UP000428803">
    <property type="component" value="Chromosome"/>
</dbReference>
<name>A0A6I6L961_9SPHN</name>
<dbReference type="Pfam" id="PF12146">
    <property type="entry name" value="Hydrolase_4"/>
    <property type="match status" value="1"/>
</dbReference>
<dbReference type="EMBL" id="CP035733">
    <property type="protein sequence ID" value="QGY80881.1"/>
    <property type="molecule type" value="Genomic_DNA"/>
</dbReference>
<dbReference type="KEGG" id="slaa:EUU25_09775"/>
<evidence type="ECO:0000259" key="1">
    <source>
        <dbReference type="Pfam" id="PF12146"/>
    </source>
</evidence>
<dbReference type="RefSeq" id="WP_158900543.1">
    <property type="nucleotide sequence ID" value="NZ_CP035733.1"/>
</dbReference>
<dbReference type="InterPro" id="IPR017531">
    <property type="entry name" value="Hydrolase-1_PEP"/>
</dbReference>
<keyword evidence="3" id="KW-1185">Reference proteome</keyword>
<dbReference type="InterPro" id="IPR022742">
    <property type="entry name" value="Hydrolase_4"/>
</dbReference>
<feature type="domain" description="Serine aminopeptidase S33" evidence="1">
    <location>
        <begin position="44"/>
        <end position="250"/>
    </location>
</feature>
<proteinExistence type="predicted"/>
<protein>
    <submittedName>
        <fullName evidence="2">Hydrolase 1, exosortase A system-associated</fullName>
    </submittedName>
</protein>
<reference evidence="3" key="1">
    <citation type="submission" date="2019-01" db="EMBL/GenBank/DDBJ databases">
        <title>Sphingorhabdus lacus sp.nov., isolated from an oligotrophic freshwater lake.</title>
        <authorList>
            <person name="Park M."/>
        </authorList>
    </citation>
    <scope>NUCLEOTIDE SEQUENCE [LARGE SCALE GENOMIC DNA]</scope>
    <source>
        <strain evidence="3">IMCC1753</strain>
    </source>
</reference>
<evidence type="ECO:0000313" key="2">
    <source>
        <dbReference type="EMBL" id="QGY80881.1"/>
    </source>
</evidence>